<sequence>MLEQEYSYEELSRYISDLYPNLYVDSPVEFPEYGMNDYEGRFLELLIDRGMIVYREPYIEDLDCVPDFFVFNPKTRTGKIVEITLLYENGGNGNSDRKTRLRKQRQRQRIEESGIPAIFLYREHLERIRESCCEDLF</sequence>
<evidence type="ECO:0000313" key="2">
    <source>
        <dbReference type="Proteomes" id="UP000233417"/>
    </source>
</evidence>
<name>A0A2N2F3R6_9BACT</name>
<evidence type="ECO:0000313" key="1">
    <source>
        <dbReference type="EMBL" id="PKN02865.1"/>
    </source>
</evidence>
<dbReference type="Proteomes" id="UP000233417">
    <property type="component" value="Unassembled WGS sequence"/>
</dbReference>
<accession>A0A2N2F3R6</accession>
<dbReference type="AlphaFoldDB" id="A0A2N2F3R6"/>
<proteinExistence type="predicted"/>
<comment type="caution">
    <text evidence="1">The sequence shown here is derived from an EMBL/GenBank/DDBJ whole genome shotgun (WGS) entry which is preliminary data.</text>
</comment>
<reference evidence="1 2" key="1">
    <citation type="journal article" date="2017" name="ISME J.">
        <title>Potential for microbial H2 and metal transformations associated with novel bacteria and archaea in deep terrestrial subsurface sediments.</title>
        <authorList>
            <person name="Hernsdorf A.W."/>
            <person name="Amano Y."/>
            <person name="Miyakawa K."/>
            <person name="Ise K."/>
            <person name="Suzuki Y."/>
            <person name="Anantharaman K."/>
            <person name="Probst A."/>
            <person name="Burstein D."/>
            <person name="Thomas B.C."/>
            <person name="Banfield J.F."/>
        </authorList>
    </citation>
    <scope>NUCLEOTIDE SEQUENCE [LARGE SCALE GENOMIC DNA]</scope>
    <source>
        <strain evidence="1">HGW-Dojkabacteria-1</strain>
    </source>
</reference>
<organism evidence="1 2">
    <name type="scientific">Candidatus Dojkabacteria bacterium HGW-Dojkabacteria-1</name>
    <dbReference type="NCBI Taxonomy" id="2013761"/>
    <lineage>
        <taxon>Bacteria</taxon>
        <taxon>Candidatus Dojkabacteria</taxon>
    </lineage>
</organism>
<protein>
    <submittedName>
        <fullName evidence="1">Uncharacterized protein</fullName>
    </submittedName>
</protein>
<dbReference type="EMBL" id="PHAO01000001">
    <property type="protein sequence ID" value="PKN02865.1"/>
    <property type="molecule type" value="Genomic_DNA"/>
</dbReference>
<gene>
    <name evidence="1" type="ORF">CVU76_02465</name>
</gene>